<evidence type="ECO:0000256" key="1">
    <source>
        <dbReference type="ARBA" id="ARBA00022723"/>
    </source>
</evidence>
<dbReference type="PROSITE" id="PS00198">
    <property type="entry name" value="4FE4S_FER_1"/>
    <property type="match status" value="1"/>
</dbReference>
<feature type="domain" description="4Fe-4S ferredoxin-type" evidence="4">
    <location>
        <begin position="30"/>
        <end position="59"/>
    </location>
</feature>
<dbReference type="Pfam" id="PF00037">
    <property type="entry name" value="Fer4"/>
    <property type="match status" value="1"/>
</dbReference>
<protein>
    <submittedName>
        <fullName evidence="5">4Fe-4S ferredoxin, iron-sulfur binding</fullName>
    </submittedName>
</protein>
<dbReference type="Gene3D" id="3.30.70.20">
    <property type="match status" value="1"/>
</dbReference>
<dbReference type="AlphaFoldDB" id="A0A225DUK9"/>
<dbReference type="SUPFAM" id="SSF54862">
    <property type="entry name" value="4Fe-4S ferredoxins"/>
    <property type="match status" value="1"/>
</dbReference>
<dbReference type="InterPro" id="IPR017900">
    <property type="entry name" value="4Fe4S_Fe_S_CS"/>
</dbReference>
<proteinExistence type="predicted"/>
<evidence type="ECO:0000313" key="6">
    <source>
        <dbReference type="Proteomes" id="UP000214646"/>
    </source>
</evidence>
<dbReference type="InterPro" id="IPR017896">
    <property type="entry name" value="4Fe4S_Fe-S-bd"/>
</dbReference>
<evidence type="ECO:0000256" key="3">
    <source>
        <dbReference type="ARBA" id="ARBA00023014"/>
    </source>
</evidence>
<dbReference type="EMBL" id="NIDE01000002">
    <property type="protein sequence ID" value="OWK45092.1"/>
    <property type="molecule type" value="Genomic_DNA"/>
</dbReference>
<evidence type="ECO:0000256" key="2">
    <source>
        <dbReference type="ARBA" id="ARBA00023004"/>
    </source>
</evidence>
<dbReference type="GO" id="GO:0051536">
    <property type="term" value="F:iron-sulfur cluster binding"/>
    <property type="evidence" value="ECO:0007669"/>
    <property type="project" value="UniProtKB-KW"/>
</dbReference>
<evidence type="ECO:0000313" key="5">
    <source>
        <dbReference type="EMBL" id="OWK45092.1"/>
    </source>
</evidence>
<dbReference type="GO" id="GO:0046872">
    <property type="term" value="F:metal ion binding"/>
    <property type="evidence" value="ECO:0007669"/>
    <property type="project" value="UniProtKB-KW"/>
</dbReference>
<accession>A0A225DUK9</accession>
<keyword evidence="6" id="KW-1185">Reference proteome</keyword>
<dbReference type="Proteomes" id="UP000214646">
    <property type="component" value="Unassembled WGS sequence"/>
</dbReference>
<reference evidence="6" key="1">
    <citation type="submission" date="2017-06" db="EMBL/GenBank/DDBJ databases">
        <title>Genome analysis of Fimbriiglobus ruber SP5, the first member of the order Planctomycetales with confirmed chitinolytic capability.</title>
        <authorList>
            <person name="Ravin N.V."/>
            <person name="Rakitin A.L."/>
            <person name="Ivanova A.A."/>
            <person name="Beletsky A.V."/>
            <person name="Kulichevskaya I.S."/>
            <person name="Mardanov A.V."/>
            <person name="Dedysh S.N."/>
        </authorList>
    </citation>
    <scope>NUCLEOTIDE SEQUENCE [LARGE SCALE GENOMIC DNA]</scope>
    <source>
        <strain evidence="6">SP5</strain>
    </source>
</reference>
<evidence type="ECO:0000259" key="4">
    <source>
        <dbReference type="PROSITE" id="PS51379"/>
    </source>
</evidence>
<keyword evidence="3" id="KW-0411">Iron-sulfur</keyword>
<comment type="caution">
    <text evidence="5">The sequence shown here is derived from an EMBL/GenBank/DDBJ whole genome shotgun (WGS) entry which is preliminary data.</text>
</comment>
<organism evidence="5 6">
    <name type="scientific">Fimbriiglobus ruber</name>
    <dbReference type="NCBI Taxonomy" id="1908690"/>
    <lineage>
        <taxon>Bacteria</taxon>
        <taxon>Pseudomonadati</taxon>
        <taxon>Planctomycetota</taxon>
        <taxon>Planctomycetia</taxon>
        <taxon>Gemmatales</taxon>
        <taxon>Gemmataceae</taxon>
        <taxon>Fimbriiglobus</taxon>
    </lineage>
</organism>
<sequence length="62" mass="6630">MFEIRSLTPAERGALPLLTRLKVWAHGGKQAFVVRPDECHACGLCVTACPEKAITLGKAPVA</sequence>
<keyword evidence="2" id="KW-0408">Iron</keyword>
<name>A0A225DUK9_9BACT</name>
<gene>
    <name evidence="5" type="ORF">FRUB_01423</name>
</gene>
<keyword evidence="1" id="KW-0479">Metal-binding</keyword>
<dbReference type="PROSITE" id="PS51379">
    <property type="entry name" value="4FE4S_FER_2"/>
    <property type="match status" value="1"/>
</dbReference>